<evidence type="ECO:0000313" key="2">
    <source>
        <dbReference type="EMBL" id="KAB0370365.1"/>
    </source>
</evidence>
<feature type="compositionally biased region" description="Basic and acidic residues" evidence="1">
    <location>
        <begin position="27"/>
        <end position="39"/>
    </location>
</feature>
<proteinExistence type="predicted"/>
<feature type="region of interest" description="Disordered" evidence="1">
    <location>
        <begin position="19"/>
        <end position="39"/>
    </location>
</feature>
<name>A0A5N3X9I0_MUNRE</name>
<gene>
    <name evidence="2" type="ORF">FD755_018327</name>
</gene>
<dbReference type="Proteomes" id="UP000326062">
    <property type="component" value="Chromosome 20"/>
</dbReference>
<sequence>MNHFLSWFVNRPTAECKSRCTNQGHQKPLDSKDDNTEKHCPVTVNPWHMKKAFKVMNELRR</sequence>
<reference evidence="2 3" key="1">
    <citation type="submission" date="2019-06" db="EMBL/GenBank/DDBJ databases">
        <title>Discovery of a novel chromosome fission-fusion reversal in muntjac.</title>
        <authorList>
            <person name="Mudd A.B."/>
            <person name="Bredeson J.V."/>
            <person name="Baum R."/>
            <person name="Hockemeyer D."/>
            <person name="Rokhsar D.S."/>
        </authorList>
    </citation>
    <scope>NUCLEOTIDE SEQUENCE [LARGE SCALE GENOMIC DNA]</scope>
    <source>
        <strain evidence="2">UCam_UCB_Mr</strain>
        <tissue evidence="2">Fibroblast cell line</tissue>
    </source>
</reference>
<comment type="caution">
    <text evidence="2">The sequence shown here is derived from an EMBL/GenBank/DDBJ whole genome shotgun (WGS) entry which is preliminary data.</text>
</comment>
<dbReference type="EMBL" id="VCEB01000014">
    <property type="protein sequence ID" value="KAB0370365.1"/>
    <property type="molecule type" value="Genomic_DNA"/>
</dbReference>
<dbReference type="AlphaFoldDB" id="A0A5N3X9I0"/>
<evidence type="ECO:0000256" key="1">
    <source>
        <dbReference type="SAM" id="MobiDB-lite"/>
    </source>
</evidence>
<organism evidence="2 3">
    <name type="scientific">Muntiacus reevesi</name>
    <name type="common">Reeves' muntjac</name>
    <name type="synonym">Cervus reevesi</name>
    <dbReference type="NCBI Taxonomy" id="9886"/>
    <lineage>
        <taxon>Eukaryota</taxon>
        <taxon>Metazoa</taxon>
        <taxon>Chordata</taxon>
        <taxon>Craniata</taxon>
        <taxon>Vertebrata</taxon>
        <taxon>Euteleostomi</taxon>
        <taxon>Mammalia</taxon>
        <taxon>Eutheria</taxon>
        <taxon>Laurasiatheria</taxon>
        <taxon>Artiodactyla</taxon>
        <taxon>Ruminantia</taxon>
        <taxon>Pecora</taxon>
        <taxon>Cervidae</taxon>
        <taxon>Muntiacinae</taxon>
        <taxon>Muntiacus</taxon>
    </lineage>
</organism>
<protein>
    <submittedName>
        <fullName evidence="2">Uncharacterized protein</fullName>
    </submittedName>
</protein>
<keyword evidence="3" id="KW-1185">Reference proteome</keyword>
<evidence type="ECO:0000313" key="3">
    <source>
        <dbReference type="Proteomes" id="UP000326062"/>
    </source>
</evidence>
<accession>A0A5N3X9I0</accession>